<keyword evidence="2" id="KW-1185">Reference proteome</keyword>
<evidence type="ECO:0008006" key="3">
    <source>
        <dbReference type="Google" id="ProtNLM"/>
    </source>
</evidence>
<name>A0A9P5R1H1_9FUNG</name>
<gene>
    <name evidence="1" type="ORF">BG015_006532</name>
</gene>
<evidence type="ECO:0000313" key="1">
    <source>
        <dbReference type="EMBL" id="KAF9118760.1"/>
    </source>
</evidence>
<dbReference type="EMBL" id="JAAAUQ010003134">
    <property type="protein sequence ID" value="KAF9118760.1"/>
    <property type="molecule type" value="Genomic_DNA"/>
</dbReference>
<dbReference type="AlphaFoldDB" id="A0A9P5R1H1"/>
<proteinExistence type="predicted"/>
<accession>A0A9P5R1H1</accession>
<organism evidence="1 2">
    <name type="scientific">Linnemannia schmuckeri</name>
    <dbReference type="NCBI Taxonomy" id="64567"/>
    <lineage>
        <taxon>Eukaryota</taxon>
        <taxon>Fungi</taxon>
        <taxon>Fungi incertae sedis</taxon>
        <taxon>Mucoromycota</taxon>
        <taxon>Mortierellomycotina</taxon>
        <taxon>Mortierellomycetes</taxon>
        <taxon>Mortierellales</taxon>
        <taxon>Mortierellaceae</taxon>
        <taxon>Linnemannia</taxon>
    </lineage>
</organism>
<protein>
    <recommendedName>
        <fullName evidence="3">Core-binding (CB) domain-containing protein</fullName>
    </recommendedName>
</protein>
<evidence type="ECO:0000313" key="2">
    <source>
        <dbReference type="Proteomes" id="UP000748756"/>
    </source>
</evidence>
<feature type="non-terminal residue" evidence="1">
    <location>
        <position position="153"/>
    </location>
</feature>
<dbReference type="OrthoDB" id="5588333at2759"/>
<sequence length="153" mass="17798">MTHKRRRLEDKGWDQATAVLVRDSPKEKRKQKAYNNIQLRYISWAKDRGIDPGIPNPAQLLNWLTAGVLVHDWHASTVQNYKAAIVYMYDDKLPFSDPDFLSYFKAIKERSVKDMKEIDIDLQPILAHFRLQGPNETLSTSILTRKLCWLLGT</sequence>
<dbReference type="Proteomes" id="UP000748756">
    <property type="component" value="Unassembled WGS sequence"/>
</dbReference>
<reference evidence="1" key="1">
    <citation type="journal article" date="2020" name="Fungal Divers.">
        <title>Resolving the Mortierellaceae phylogeny through synthesis of multi-gene phylogenetics and phylogenomics.</title>
        <authorList>
            <person name="Vandepol N."/>
            <person name="Liber J."/>
            <person name="Desiro A."/>
            <person name="Na H."/>
            <person name="Kennedy M."/>
            <person name="Barry K."/>
            <person name="Grigoriev I.V."/>
            <person name="Miller A.N."/>
            <person name="O'Donnell K."/>
            <person name="Stajich J.E."/>
            <person name="Bonito G."/>
        </authorList>
    </citation>
    <scope>NUCLEOTIDE SEQUENCE</scope>
    <source>
        <strain evidence="1">NRRL 6426</strain>
    </source>
</reference>
<comment type="caution">
    <text evidence="1">The sequence shown here is derived from an EMBL/GenBank/DDBJ whole genome shotgun (WGS) entry which is preliminary data.</text>
</comment>